<keyword evidence="3" id="KW-1185">Reference proteome</keyword>
<dbReference type="EMBL" id="JSUQ01000014">
    <property type="protein sequence ID" value="KHQ51938.1"/>
    <property type="molecule type" value="Genomic_DNA"/>
</dbReference>
<name>A0A0B3RZ06_9RHOB</name>
<dbReference type="RefSeq" id="WP_043144177.1">
    <property type="nucleotide sequence ID" value="NZ_JSUQ01000014.1"/>
</dbReference>
<keyword evidence="1" id="KW-1133">Transmembrane helix</keyword>
<dbReference type="AlphaFoldDB" id="A0A0B3RZ06"/>
<sequence>MSLSTLYSCLPFLALILAWLCRLAFARVVLIPVALLILSGHAQVLWTDRYLRSIGCHGSVLKGMTCPEWPLLARIAYAHQEWGLFSALAGMTLLPTLMLVVVVAEGYERVVARKANP</sequence>
<accession>A0A0B3RZ06</accession>
<keyword evidence="1" id="KW-0812">Transmembrane</keyword>
<reference evidence="2 3" key="1">
    <citation type="submission" date="2014-10" db="EMBL/GenBank/DDBJ databases">
        <title>Genome sequence of Ponticoccus sp. strain UMTAT08 isolated from clonal culture of toxic dinoflagellate Alexandrium tamiyavanichii.</title>
        <authorList>
            <person name="Gan H.Y."/>
            <person name="Muhd D.-D."/>
            <person name="Mohd Noor M.E."/>
            <person name="Yeong Y.S."/>
            <person name="Usup G."/>
        </authorList>
    </citation>
    <scope>NUCLEOTIDE SEQUENCE [LARGE SCALE GENOMIC DNA]</scope>
    <source>
        <strain evidence="2 3">UMTAT08</strain>
    </source>
</reference>
<evidence type="ECO:0000256" key="1">
    <source>
        <dbReference type="SAM" id="Phobius"/>
    </source>
</evidence>
<proteinExistence type="predicted"/>
<feature type="transmembrane region" description="Helical" evidence="1">
    <location>
        <begin position="82"/>
        <end position="104"/>
    </location>
</feature>
<protein>
    <submittedName>
        <fullName evidence="2">Uncharacterized protein</fullName>
    </submittedName>
</protein>
<keyword evidence="1" id="KW-0472">Membrane</keyword>
<organism evidence="2 3">
    <name type="scientific">Mameliella alba</name>
    <dbReference type="NCBI Taxonomy" id="561184"/>
    <lineage>
        <taxon>Bacteria</taxon>
        <taxon>Pseudomonadati</taxon>
        <taxon>Pseudomonadota</taxon>
        <taxon>Alphaproteobacteria</taxon>
        <taxon>Rhodobacterales</taxon>
        <taxon>Roseobacteraceae</taxon>
        <taxon>Mameliella</taxon>
    </lineage>
</organism>
<evidence type="ECO:0000313" key="3">
    <source>
        <dbReference type="Proteomes" id="UP000030960"/>
    </source>
</evidence>
<comment type="caution">
    <text evidence="2">The sequence shown here is derived from an EMBL/GenBank/DDBJ whole genome shotgun (WGS) entry which is preliminary data.</text>
</comment>
<evidence type="ECO:0000313" key="2">
    <source>
        <dbReference type="EMBL" id="KHQ51938.1"/>
    </source>
</evidence>
<gene>
    <name evidence="2" type="ORF">OA50_03575</name>
</gene>
<dbReference type="Proteomes" id="UP000030960">
    <property type="component" value="Unassembled WGS sequence"/>
</dbReference>